<reference evidence="2" key="1">
    <citation type="submission" date="2022-06" db="EMBL/GenBank/DDBJ databases">
        <title>Complete Genome of Aeromonas sp. Strain SOD01 Isolated from an Urban Freshwater Stream.</title>
        <authorList>
            <person name="Williams L.E."/>
            <person name="Brysgel T."/>
            <person name="Capestro E.M."/>
            <person name="Foltz G.V."/>
            <person name="Gardner A.E."/>
            <person name="Ingrassia J."/>
            <person name="Peterson E."/>
            <person name="Arruda J."/>
            <person name="Flaherty I."/>
            <person name="Hunt M."/>
            <person name="Pappas G."/>
            <person name="Ramsaran S."/>
            <person name="Rocha M."/>
        </authorList>
    </citation>
    <scope>NUCLEOTIDE SEQUENCE</scope>
    <source>
        <strain evidence="2">SOD01</strain>
    </source>
</reference>
<sequence>MTIHEAIANNIGSVITGCVAILSACITAGVALLVSNVNHKRSLENEKRKEKIERLERLYIDFECWSQYLQKIYICVSYEFKGGYSADDMNKKMENMNSAPKDKYPFIEATINLHHGELLGAFENVIAQKSKVGKYILGEKKSSLLNPFIDEQDKFSVVCNNFKNSIIIEMNRLTM</sequence>
<dbReference type="RefSeq" id="WP_252994377.1">
    <property type="nucleotide sequence ID" value="NZ_CP099717.1"/>
</dbReference>
<evidence type="ECO:0000313" key="2">
    <source>
        <dbReference type="EMBL" id="USV55843.1"/>
    </source>
</evidence>
<proteinExistence type="predicted"/>
<evidence type="ECO:0000256" key="1">
    <source>
        <dbReference type="SAM" id="Phobius"/>
    </source>
</evidence>
<keyword evidence="1" id="KW-1133">Transmembrane helix</keyword>
<name>A0AAE9MDM3_9GAMM</name>
<dbReference type="EMBL" id="CP099717">
    <property type="protein sequence ID" value="USV55843.1"/>
    <property type="molecule type" value="Genomic_DNA"/>
</dbReference>
<keyword evidence="1" id="KW-0472">Membrane</keyword>
<gene>
    <name evidence="2" type="ORF">NHF51_10705</name>
</gene>
<accession>A0AAE9MDM3</accession>
<feature type="transmembrane region" description="Helical" evidence="1">
    <location>
        <begin position="12"/>
        <end position="34"/>
    </location>
</feature>
<evidence type="ECO:0000313" key="3">
    <source>
        <dbReference type="Proteomes" id="UP001056890"/>
    </source>
</evidence>
<keyword evidence="3" id="KW-1185">Reference proteome</keyword>
<organism evidence="2 3">
    <name type="scientific">Aeromonas encheleia</name>
    <dbReference type="NCBI Taxonomy" id="73010"/>
    <lineage>
        <taxon>Bacteria</taxon>
        <taxon>Pseudomonadati</taxon>
        <taxon>Pseudomonadota</taxon>
        <taxon>Gammaproteobacteria</taxon>
        <taxon>Aeromonadales</taxon>
        <taxon>Aeromonadaceae</taxon>
        <taxon>Aeromonas</taxon>
    </lineage>
</organism>
<keyword evidence="1" id="KW-0812">Transmembrane</keyword>
<protein>
    <submittedName>
        <fullName evidence="2">Uncharacterized protein</fullName>
    </submittedName>
</protein>
<dbReference type="AlphaFoldDB" id="A0AAE9MDM3"/>
<dbReference type="Proteomes" id="UP001056890">
    <property type="component" value="Chromosome"/>
</dbReference>